<dbReference type="OMA" id="IDKHEMP"/>
<sequence length="102" mass="11641">MALKNVSKLRSSASSSGYTVMTEEEFTKWLMNFDKDGDGLISKSELQKIIRSSGNRRRFSGWRSSQAVREADYDGDGFIDEDEIRNMVSFAKKNFGIKIIPY</sequence>
<dbReference type="InterPro" id="IPR002048">
    <property type="entry name" value="EF_hand_dom"/>
</dbReference>
<proteinExistence type="predicted"/>
<comment type="caution">
    <text evidence="4">The sequence shown here is derived from an EMBL/GenBank/DDBJ whole genome shotgun (WGS) entry which is preliminary data.</text>
</comment>
<keyword evidence="2" id="KW-0106">Calcium</keyword>
<dbReference type="InterPro" id="IPR018247">
    <property type="entry name" value="EF_Hand_1_Ca_BS"/>
</dbReference>
<dbReference type="GO" id="GO:0005737">
    <property type="term" value="C:cytoplasm"/>
    <property type="evidence" value="ECO:0000318"/>
    <property type="project" value="GO_Central"/>
</dbReference>
<dbReference type="InterPro" id="IPR050145">
    <property type="entry name" value="Centrin_CML-like"/>
</dbReference>
<dbReference type="OrthoDB" id="26525at2759"/>
<evidence type="ECO:0000256" key="2">
    <source>
        <dbReference type="ARBA" id="ARBA00022837"/>
    </source>
</evidence>
<dbReference type="SMART" id="SM00054">
    <property type="entry name" value="EFh"/>
    <property type="match status" value="2"/>
</dbReference>
<gene>
    <name evidence="4" type="ORF">ZOSMA_149G00130</name>
</gene>
<dbReference type="Gene3D" id="1.10.238.10">
    <property type="entry name" value="EF-hand"/>
    <property type="match status" value="1"/>
</dbReference>
<keyword evidence="5" id="KW-1185">Reference proteome</keyword>
<dbReference type="Pfam" id="PF13202">
    <property type="entry name" value="EF-hand_5"/>
    <property type="match status" value="2"/>
</dbReference>
<feature type="domain" description="EF-hand" evidence="3">
    <location>
        <begin position="21"/>
        <end position="56"/>
    </location>
</feature>
<dbReference type="AlphaFoldDB" id="A0A0K9PWJ6"/>
<reference evidence="5" key="1">
    <citation type="journal article" date="2016" name="Nature">
        <title>The genome of the seagrass Zostera marina reveals angiosperm adaptation to the sea.</title>
        <authorList>
            <person name="Olsen J.L."/>
            <person name="Rouze P."/>
            <person name="Verhelst B."/>
            <person name="Lin Y.-C."/>
            <person name="Bayer T."/>
            <person name="Collen J."/>
            <person name="Dattolo E."/>
            <person name="De Paoli E."/>
            <person name="Dittami S."/>
            <person name="Maumus F."/>
            <person name="Michel G."/>
            <person name="Kersting A."/>
            <person name="Lauritano C."/>
            <person name="Lohaus R."/>
            <person name="Toepel M."/>
            <person name="Tonon T."/>
            <person name="Vanneste K."/>
            <person name="Amirebrahimi M."/>
            <person name="Brakel J."/>
            <person name="Bostroem C."/>
            <person name="Chovatia M."/>
            <person name="Grimwood J."/>
            <person name="Jenkins J.W."/>
            <person name="Jueterbock A."/>
            <person name="Mraz A."/>
            <person name="Stam W.T."/>
            <person name="Tice H."/>
            <person name="Bornberg-Bauer E."/>
            <person name="Green P.J."/>
            <person name="Pearson G.A."/>
            <person name="Procaccini G."/>
            <person name="Duarte C.M."/>
            <person name="Schmutz J."/>
            <person name="Reusch T.B.H."/>
            <person name="Van de Peer Y."/>
        </authorList>
    </citation>
    <scope>NUCLEOTIDE SEQUENCE [LARGE SCALE GENOMIC DNA]</scope>
    <source>
        <strain evidence="5">cv. Finnish</strain>
    </source>
</reference>
<dbReference type="PROSITE" id="PS50222">
    <property type="entry name" value="EF_HAND_2"/>
    <property type="match status" value="2"/>
</dbReference>
<name>A0A0K9PWJ6_ZOSMR</name>
<evidence type="ECO:0000313" key="4">
    <source>
        <dbReference type="EMBL" id="KMZ73428.1"/>
    </source>
</evidence>
<dbReference type="Proteomes" id="UP000036987">
    <property type="component" value="Unassembled WGS sequence"/>
</dbReference>
<organism evidence="4 5">
    <name type="scientific">Zostera marina</name>
    <name type="common">Eelgrass</name>
    <dbReference type="NCBI Taxonomy" id="29655"/>
    <lineage>
        <taxon>Eukaryota</taxon>
        <taxon>Viridiplantae</taxon>
        <taxon>Streptophyta</taxon>
        <taxon>Embryophyta</taxon>
        <taxon>Tracheophyta</taxon>
        <taxon>Spermatophyta</taxon>
        <taxon>Magnoliopsida</taxon>
        <taxon>Liliopsida</taxon>
        <taxon>Zosteraceae</taxon>
        <taxon>Zostera</taxon>
    </lineage>
</organism>
<dbReference type="GO" id="GO:0030234">
    <property type="term" value="F:enzyme regulator activity"/>
    <property type="evidence" value="ECO:0000318"/>
    <property type="project" value="GO_Central"/>
</dbReference>
<dbReference type="PROSITE" id="PS00018">
    <property type="entry name" value="EF_HAND_1"/>
    <property type="match status" value="2"/>
</dbReference>
<evidence type="ECO:0000259" key="3">
    <source>
        <dbReference type="PROSITE" id="PS50222"/>
    </source>
</evidence>
<dbReference type="PANTHER" id="PTHR23050">
    <property type="entry name" value="CALCIUM BINDING PROTEIN"/>
    <property type="match status" value="1"/>
</dbReference>
<dbReference type="InterPro" id="IPR011992">
    <property type="entry name" value="EF-hand-dom_pair"/>
</dbReference>
<evidence type="ECO:0000313" key="5">
    <source>
        <dbReference type="Proteomes" id="UP000036987"/>
    </source>
</evidence>
<keyword evidence="1" id="KW-0677">Repeat</keyword>
<feature type="domain" description="EF-hand" evidence="3">
    <location>
        <begin position="66"/>
        <end position="94"/>
    </location>
</feature>
<dbReference type="SUPFAM" id="SSF47473">
    <property type="entry name" value="EF-hand"/>
    <property type="match status" value="1"/>
</dbReference>
<dbReference type="CDD" id="cd00051">
    <property type="entry name" value="EFh"/>
    <property type="match status" value="1"/>
</dbReference>
<dbReference type="EMBL" id="LFYR01000584">
    <property type="protein sequence ID" value="KMZ73428.1"/>
    <property type="molecule type" value="Genomic_DNA"/>
</dbReference>
<protein>
    <submittedName>
        <fullName evidence="4">EF hand calcium-binding protein family</fullName>
    </submittedName>
</protein>
<evidence type="ECO:0000256" key="1">
    <source>
        <dbReference type="ARBA" id="ARBA00022737"/>
    </source>
</evidence>
<dbReference type="GO" id="GO:0005509">
    <property type="term" value="F:calcium ion binding"/>
    <property type="evidence" value="ECO:0000318"/>
    <property type="project" value="GO_Central"/>
</dbReference>
<accession>A0A0K9PWJ6</accession>